<reference evidence="1" key="2">
    <citation type="submission" date="2023-02" db="EMBL/GenBank/DDBJ databases">
        <authorList>
            <person name="Lu C.-H."/>
        </authorList>
    </citation>
    <scope>NUCLEOTIDE SEQUENCE</scope>
    <source>
        <strain evidence="1">22TCCZM01-4</strain>
    </source>
</reference>
<evidence type="ECO:0000313" key="1">
    <source>
        <dbReference type="EMBL" id="MCT7319370.1"/>
    </source>
</evidence>
<accession>A0AAE3LDP9</accession>
<comment type="caution">
    <text evidence="1">The sequence shown here is derived from an EMBL/GenBank/DDBJ whole genome shotgun (WGS) entry which is preliminary data.</text>
</comment>
<dbReference type="EMBL" id="JAOCQJ010000011">
    <property type="protein sequence ID" value="MCT7319370.1"/>
    <property type="molecule type" value="Genomic_DNA"/>
</dbReference>
<name>A0AAE3LDP9_9RALS</name>
<dbReference type="AlphaFoldDB" id="A0AAE3LDP9"/>
<organism evidence="1 2">
    <name type="scientific">Ralstonia mojiangensis</name>
    <dbReference type="NCBI Taxonomy" id="2953895"/>
    <lineage>
        <taxon>Bacteria</taxon>
        <taxon>Pseudomonadati</taxon>
        <taxon>Pseudomonadota</taxon>
        <taxon>Betaproteobacteria</taxon>
        <taxon>Burkholderiales</taxon>
        <taxon>Burkholderiaceae</taxon>
        <taxon>Ralstonia</taxon>
    </lineage>
</organism>
<reference evidence="1" key="1">
    <citation type="journal article" date="2023" name="Front. Microbiol.">
        <title>Ralstonia chuxiongensis sp. nov., Ralstonia mojiangensis sp. nov., and Ralstonia soli sp. nov., isolated from tobacco fields, are three novel species in the family Burkholderiaceae.</title>
        <authorList>
            <person name="Lu C.H."/>
            <person name="Zhang Y.Y."/>
            <person name="Jiang N."/>
            <person name="Chen W."/>
            <person name="Shao X."/>
            <person name="Zhao Z.M."/>
            <person name="Lu W.L."/>
            <person name="Hu X."/>
            <person name="Xi Y.X."/>
            <person name="Zou S.Y."/>
            <person name="Wei Q.J."/>
            <person name="Lin Z.L."/>
            <person name="Gong L."/>
            <person name="Gai X.T."/>
            <person name="Zhang L.Q."/>
            <person name="Li J.Y."/>
            <person name="Jin Y."/>
            <person name="Xia Z.Y."/>
        </authorList>
    </citation>
    <scope>NUCLEOTIDE SEQUENCE</scope>
    <source>
        <strain evidence="1">22TCCZM01-4</strain>
    </source>
</reference>
<gene>
    <name evidence="1" type="ORF">N5I87_25410</name>
</gene>
<dbReference type="RefSeq" id="WP_260801032.1">
    <property type="nucleotide sequence ID" value="NZ_JAOCQJ010000011.1"/>
</dbReference>
<dbReference type="Proteomes" id="UP001164374">
    <property type="component" value="Unassembled WGS sequence"/>
</dbReference>
<proteinExistence type="predicted"/>
<evidence type="ECO:0000313" key="2">
    <source>
        <dbReference type="Proteomes" id="UP001164374"/>
    </source>
</evidence>
<sequence length="193" mass="21537">MRVILPPLLRIAILVFVVCPILAWAAVRPARVILPEVGSDITCVDAAVCVDDVSKVDSARALYTEAVSFVAQHIGAIEERPKVVFCSTQACADHFGLGARSAVTVGQFGSVIGPRAWKPYYVRHELIHYEQYQRLGVIRVLRSPGWLIEGMAYGLSEDPRQTLSEPWQSYRQQFRTWYGAVPPDQLWARAADL</sequence>
<protein>
    <submittedName>
        <fullName evidence="1">Uncharacterized protein</fullName>
    </submittedName>
</protein>